<protein>
    <submittedName>
        <fullName evidence="1">Uncharacterized protein</fullName>
    </submittedName>
</protein>
<accession>A0A8T0L0Q8</accession>
<dbReference type="PANTHER" id="PTHR33356:SF17">
    <property type="entry name" value="TPX2 CENTRAL DOMAIN-CONTAINING PROTEIN"/>
    <property type="match status" value="1"/>
</dbReference>
<comment type="caution">
    <text evidence="1">The sequence shown here is derived from an EMBL/GenBank/DDBJ whole genome shotgun (WGS) entry which is preliminary data.</text>
</comment>
<name>A0A8T0L0Q8_PHAAN</name>
<dbReference type="EMBL" id="JABFOF010000002">
    <property type="protein sequence ID" value="KAG2405082.1"/>
    <property type="molecule type" value="Genomic_DNA"/>
</dbReference>
<dbReference type="Proteomes" id="UP000743370">
    <property type="component" value="Unassembled WGS sequence"/>
</dbReference>
<evidence type="ECO:0000313" key="1">
    <source>
        <dbReference type="EMBL" id="KAG2405082.1"/>
    </source>
</evidence>
<dbReference type="AlphaFoldDB" id="A0A8T0L0Q8"/>
<reference evidence="1 2" key="1">
    <citation type="submission" date="2020-05" db="EMBL/GenBank/DDBJ databases">
        <title>Vigna angularis (adzuki bean) Var. LongXiaoDou No. 4 denovo assembly.</title>
        <authorList>
            <person name="Xiang H."/>
        </authorList>
    </citation>
    <scope>NUCLEOTIDE SEQUENCE [LARGE SCALE GENOMIC DNA]</scope>
    <source>
        <tissue evidence="1">Leaf</tissue>
    </source>
</reference>
<dbReference type="PANTHER" id="PTHR33356">
    <property type="entry name" value="TIP41-LIKE PROTEIN"/>
    <property type="match status" value="1"/>
</dbReference>
<evidence type="ECO:0000313" key="2">
    <source>
        <dbReference type="Proteomes" id="UP000743370"/>
    </source>
</evidence>
<gene>
    <name evidence="1" type="ORF">HKW66_Vig0043370</name>
</gene>
<sequence>MVDAALWIPSHFLVARDHHINNVHFHAPFSFPSEFHYDLGLSSLPLESLAGSTKIESSDDEEDFFVALTRRLNSKEDSGFSRVPAVHAYRIRELVGLKRRFRRRKPEWVVRPKKQCGSVWGRPTKHNWIVQQQQVQVHNRACEFGHESVNVKCTRPTCFPQFAWSPCQVQQQNNRVQFGGSGSRVAVGKGGSSVKRGCGGNGVFLPSHYETTPSKPRKKTGSAPVDLLMLWTLATKEALTEKLINGIV</sequence>
<organism evidence="1 2">
    <name type="scientific">Phaseolus angularis</name>
    <name type="common">Azuki bean</name>
    <name type="synonym">Vigna angularis</name>
    <dbReference type="NCBI Taxonomy" id="3914"/>
    <lineage>
        <taxon>Eukaryota</taxon>
        <taxon>Viridiplantae</taxon>
        <taxon>Streptophyta</taxon>
        <taxon>Embryophyta</taxon>
        <taxon>Tracheophyta</taxon>
        <taxon>Spermatophyta</taxon>
        <taxon>Magnoliopsida</taxon>
        <taxon>eudicotyledons</taxon>
        <taxon>Gunneridae</taxon>
        <taxon>Pentapetalae</taxon>
        <taxon>rosids</taxon>
        <taxon>fabids</taxon>
        <taxon>Fabales</taxon>
        <taxon>Fabaceae</taxon>
        <taxon>Papilionoideae</taxon>
        <taxon>50 kb inversion clade</taxon>
        <taxon>NPAAA clade</taxon>
        <taxon>indigoferoid/millettioid clade</taxon>
        <taxon>Phaseoleae</taxon>
        <taxon>Vigna</taxon>
    </lineage>
</organism>
<proteinExistence type="predicted"/>